<evidence type="ECO:0000313" key="2">
    <source>
        <dbReference type="EMBL" id="QXJ25737.1"/>
    </source>
</evidence>
<dbReference type="CDD" id="cd00093">
    <property type="entry name" value="HTH_XRE"/>
    <property type="match status" value="1"/>
</dbReference>
<dbReference type="InterPro" id="IPR010982">
    <property type="entry name" value="Lambda_DNA-bd_dom_sf"/>
</dbReference>
<dbReference type="EMBL" id="CP059572">
    <property type="protein sequence ID" value="QXJ25737.1"/>
    <property type="molecule type" value="Genomic_DNA"/>
</dbReference>
<dbReference type="Gene3D" id="1.10.260.40">
    <property type="entry name" value="lambda repressor-like DNA-binding domains"/>
    <property type="match status" value="1"/>
</dbReference>
<gene>
    <name evidence="2" type="ORF">AGRA3207_007273</name>
</gene>
<dbReference type="SUPFAM" id="SSF52540">
    <property type="entry name" value="P-loop containing nucleoside triphosphate hydrolases"/>
    <property type="match status" value="1"/>
</dbReference>
<dbReference type="RefSeq" id="WP_231331895.1">
    <property type="nucleotide sequence ID" value="NZ_CP059572.1"/>
</dbReference>
<reference evidence="2" key="1">
    <citation type="submission" date="2020-07" db="EMBL/GenBank/DDBJ databases">
        <authorList>
            <person name="Tarantini F.S."/>
            <person name="Hong K.W."/>
            <person name="Chan K.G."/>
        </authorList>
    </citation>
    <scope>NUCLEOTIDE SEQUENCE</scope>
    <source>
        <strain evidence="2">32-07</strain>
    </source>
</reference>
<name>A0ABX8R7N2_9ACTN</name>
<evidence type="ECO:0000313" key="3">
    <source>
        <dbReference type="Proteomes" id="UP001049518"/>
    </source>
</evidence>
<dbReference type="InterPro" id="IPR027417">
    <property type="entry name" value="P-loop_NTPase"/>
</dbReference>
<dbReference type="Proteomes" id="UP001049518">
    <property type="component" value="Chromosome"/>
</dbReference>
<dbReference type="SMART" id="SM00530">
    <property type="entry name" value="HTH_XRE"/>
    <property type="match status" value="1"/>
</dbReference>
<sequence>MSVFGDAVRVARKARGWTQGELAVNVGVAQRTVSSWERGVSEPPDDTKVLVARVLSLPSGVWPRTAGAGGFSGRARLAELPFETLTAEEFEDFSLTLARRSWPGMNCYRVGKTGHTQGGFDVHVEDGTKLIVGIQCKRESEFGPAKVIKADEGVKERAGLNLIFLSRTATPGAQTEARMRGWQIWDKNKLSHVVHDLHLSESVPIVDRYFPLLRESFLGVLLPGPWLDPSQYFGRLDRSERSSQRWTLVGRQALVEELKTFTGGPSGRVAVVVGRGGIGKTRLVRALCDDLEETEVAIRFLERDSTVDRQGFEQLPPGSLLLVVDDAHDDGVPVGKVVAGIFAVNPSAKVLLTSRPDGEARIRRELRAVGADLPDTLRLDVPDLDREGAETLAREILGASSEFAARRLAHIAWDSPFLLVIGCIAVREGVIDPGRFEGDNELRRELIGSLVDSIARAPTDQTDTREEVLRAVAALQPVRTGDGEFREALARLTGRPFDQLLPHLTAWEDVGIMLRRGQSYRIVPDLLGDAILARAALMPQTPSPTGYLERVREVADGQALVHLLVNASRVDWQESPPRRGHLVVSLWESLSAEFRHGDAAARQGILSVLAKVAFYQPRPVLELVEWAMEHPAQKAGLDAGFGLLVNVTDEEVRQAAAPVLRAAAYDLDAFDQAVLLLWELARDDARLLNRTPDHGMRLLEGIAGFDRRGITVYQLRLPALIERILGRPRRTTDVHEPLTILHPLLAADAHEQTWSRHTLTYRPFLIDPDAEPVVALREQVIDLAFAQLAEAEPRRVVAAVETIGAALSPPRGGYGLEVTEQMRAPWYRHFASTLLRLRAVLGSVVLSPAVYVVLRKELEWSAERGPGDVRLAARQVLGGIPRRPEHEVARALHNGPADPPADQKIRTFLDRQNDKEEALANCVEAIIDLADNEVIDLIERSLRDLRLTLNDDGHNAHPFLWSLITARPAVGRMICERVANAPDGPLSPLMHTVVSALAKLADPYVIGLGQHMLAAGDLVLARSIAHGFGIQRGRSGLLEGETALLRALMQYPDPTGIVQAATIGAVHAFEGRHRELAAELLTCAPSGQKIAMMDELALILGPHGSFAWSDLEQHHRDEIFRTLRDVPSFDDSYHLLAFLAQRSRDEPIATLELLIARVAKSHDGANYRPLPDRWHDRLHFQEHDDYPDLLRRVRERLASSPNLKRMHYYGSQLFSAVAGSFNAQTRQVITEYLDQPDPIRMEVVAIMLRGAPRDLAWDLPFVRSCFRAADACGQEQLREIQSALFRSVTAGESSADLGQPFPEDIERQKIAHGLADQAIPGSPEEGFYRALARDAASSIRQSLAEDDMPSDDREW</sequence>
<feature type="domain" description="HTH cro/C1-type" evidence="1">
    <location>
        <begin position="7"/>
        <end position="62"/>
    </location>
</feature>
<dbReference type="InterPro" id="IPR001387">
    <property type="entry name" value="Cro/C1-type_HTH"/>
</dbReference>
<proteinExistence type="predicted"/>
<dbReference type="Pfam" id="PF01381">
    <property type="entry name" value="HTH_3"/>
    <property type="match status" value="1"/>
</dbReference>
<keyword evidence="3" id="KW-1185">Reference proteome</keyword>
<dbReference type="SUPFAM" id="SSF47413">
    <property type="entry name" value="lambda repressor-like DNA-binding domains"/>
    <property type="match status" value="1"/>
</dbReference>
<protein>
    <submittedName>
        <fullName evidence="2">XRE family transcriptional regulator</fullName>
    </submittedName>
</protein>
<dbReference type="Gene3D" id="3.40.50.300">
    <property type="entry name" value="P-loop containing nucleotide triphosphate hydrolases"/>
    <property type="match status" value="1"/>
</dbReference>
<accession>A0ABX8R7N2</accession>
<evidence type="ECO:0000259" key="1">
    <source>
        <dbReference type="SMART" id="SM00530"/>
    </source>
</evidence>
<organism evidence="2 3">
    <name type="scientific">Actinomadura graeca</name>
    <dbReference type="NCBI Taxonomy" id="2750812"/>
    <lineage>
        <taxon>Bacteria</taxon>
        <taxon>Bacillati</taxon>
        <taxon>Actinomycetota</taxon>
        <taxon>Actinomycetes</taxon>
        <taxon>Streptosporangiales</taxon>
        <taxon>Thermomonosporaceae</taxon>
        <taxon>Actinomadura</taxon>
    </lineage>
</organism>